<keyword evidence="3" id="KW-1185">Reference proteome</keyword>
<evidence type="ECO:0000313" key="3">
    <source>
        <dbReference type="Proteomes" id="UP001632038"/>
    </source>
</evidence>
<evidence type="ECO:0000256" key="1">
    <source>
        <dbReference type="SAM" id="MobiDB-lite"/>
    </source>
</evidence>
<dbReference type="Proteomes" id="UP001632038">
    <property type="component" value="Unassembled WGS sequence"/>
</dbReference>
<feature type="region of interest" description="Disordered" evidence="1">
    <location>
        <begin position="241"/>
        <end position="272"/>
    </location>
</feature>
<comment type="caution">
    <text evidence="2">The sequence shown here is derived from an EMBL/GenBank/DDBJ whole genome shotgun (WGS) entry which is preliminary data.</text>
</comment>
<dbReference type="AlphaFoldDB" id="A0ABD3BY08"/>
<feature type="compositionally biased region" description="Polar residues" evidence="1">
    <location>
        <begin position="16"/>
        <end position="31"/>
    </location>
</feature>
<gene>
    <name evidence="2" type="ORF">CASFOL_034165</name>
</gene>
<sequence length="320" mass="36512">MEGGNGGDGQIHPSDEQGTTIQQAPGTSVQQAAEPVKPSRSRVGRNSTRMSRMTTRNPNKVRLLFDNRLLMPIGPSKMNMDNWSSYLGFLGRKEPSILICSWKKVPEATKELVWQGILEKFNILIFDGEKEVELSQSDVKLQSRFKKKWITYVGGRWSAFKTNLTSDYIYGQKEEPPYLKDYKFLDKVTWDAFVALRLTDEENAKRKRGQEVQSHNKCLQRTSRGGYELLAKKMVDEKIKEQQAASQDPSEVIPPPSPPTRHEKWKRARIKKSGEYTTPEVKIIAERIESFEEQESSDSFKESGKNDLLAVWIGVARGVQ</sequence>
<dbReference type="PANTHER" id="PTHR33018">
    <property type="entry name" value="OS10G0338966 PROTEIN-RELATED"/>
    <property type="match status" value="1"/>
</dbReference>
<name>A0ABD3BY08_9LAMI</name>
<accession>A0ABD3BY08</accession>
<organism evidence="2 3">
    <name type="scientific">Castilleja foliolosa</name>
    <dbReference type="NCBI Taxonomy" id="1961234"/>
    <lineage>
        <taxon>Eukaryota</taxon>
        <taxon>Viridiplantae</taxon>
        <taxon>Streptophyta</taxon>
        <taxon>Embryophyta</taxon>
        <taxon>Tracheophyta</taxon>
        <taxon>Spermatophyta</taxon>
        <taxon>Magnoliopsida</taxon>
        <taxon>eudicotyledons</taxon>
        <taxon>Gunneridae</taxon>
        <taxon>Pentapetalae</taxon>
        <taxon>asterids</taxon>
        <taxon>lamiids</taxon>
        <taxon>Lamiales</taxon>
        <taxon>Orobanchaceae</taxon>
        <taxon>Pedicularideae</taxon>
        <taxon>Castillejinae</taxon>
        <taxon>Castilleja</taxon>
    </lineage>
</organism>
<dbReference type="EMBL" id="JAVIJP010000061">
    <property type="protein sequence ID" value="KAL3621969.1"/>
    <property type="molecule type" value="Genomic_DNA"/>
</dbReference>
<dbReference type="PANTHER" id="PTHR33018:SF34">
    <property type="entry name" value="OS02G0472350 PROTEIN"/>
    <property type="match status" value="1"/>
</dbReference>
<reference evidence="3" key="1">
    <citation type="journal article" date="2024" name="IScience">
        <title>Strigolactones Initiate the Formation of Haustorium-like Structures in Castilleja.</title>
        <authorList>
            <person name="Buerger M."/>
            <person name="Peterson D."/>
            <person name="Chory J."/>
        </authorList>
    </citation>
    <scope>NUCLEOTIDE SEQUENCE [LARGE SCALE GENOMIC DNA]</scope>
</reference>
<protein>
    <submittedName>
        <fullName evidence="2">Uncharacterized protein</fullName>
    </submittedName>
</protein>
<evidence type="ECO:0000313" key="2">
    <source>
        <dbReference type="EMBL" id="KAL3621969.1"/>
    </source>
</evidence>
<proteinExistence type="predicted"/>
<feature type="compositionally biased region" description="Low complexity" evidence="1">
    <location>
        <begin position="45"/>
        <end position="56"/>
    </location>
</feature>
<feature type="region of interest" description="Disordered" evidence="1">
    <location>
        <begin position="1"/>
        <end position="56"/>
    </location>
</feature>